<dbReference type="InterPro" id="IPR029068">
    <property type="entry name" value="Glyas_Bleomycin-R_OHBP_Dase"/>
</dbReference>
<proteinExistence type="inferred from homology"/>
<dbReference type="InterPro" id="IPR005956">
    <property type="entry name" value="4OHPhenylPyrv_dOase"/>
</dbReference>
<protein>
    <recommendedName>
        <fullName evidence="4">4-hydroxyphenylpyruvate dioxygenase</fullName>
        <ecNumber evidence="4">1.13.11.27</ecNumber>
    </recommendedName>
</protein>
<organism evidence="11 12">
    <name type="scientific">[Candida] railenensis</name>
    <dbReference type="NCBI Taxonomy" id="45579"/>
    <lineage>
        <taxon>Eukaryota</taxon>
        <taxon>Fungi</taxon>
        <taxon>Dikarya</taxon>
        <taxon>Ascomycota</taxon>
        <taxon>Saccharomycotina</taxon>
        <taxon>Pichiomycetes</taxon>
        <taxon>Debaryomycetaceae</taxon>
        <taxon>Kurtzmaniella</taxon>
    </lineage>
</organism>
<keyword evidence="12" id="KW-1185">Reference proteome</keyword>
<dbReference type="GO" id="GO:0006559">
    <property type="term" value="P:L-phenylalanine catabolic process"/>
    <property type="evidence" value="ECO:0007669"/>
    <property type="project" value="UniProtKB-KW"/>
</dbReference>
<evidence type="ECO:0000313" key="11">
    <source>
        <dbReference type="EMBL" id="CAH2354308.1"/>
    </source>
</evidence>
<dbReference type="GO" id="GO:0003868">
    <property type="term" value="F:4-hydroxyphenylpyruvate dioxygenase activity"/>
    <property type="evidence" value="ECO:0007669"/>
    <property type="project" value="UniProtKB-EC"/>
</dbReference>
<dbReference type="PROSITE" id="PS51819">
    <property type="entry name" value="VOC"/>
    <property type="match status" value="1"/>
</dbReference>
<evidence type="ECO:0000256" key="9">
    <source>
        <dbReference type="ARBA" id="ARBA00023232"/>
    </source>
</evidence>
<evidence type="ECO:0000313" key="12">
    <source>
        <dbReference type="Proteomes" id="UP000837801"/>
    </source>
</evidence>
<dbReference type="AlphaFoldDB" id="A0A9P0QST1"/>
<dbReference type="EC" id="1.13.11.27" evidence="4"/>
<comment type="caution">
    <text evidence="11">The sequence shown here is derived from an EMBL/GenBank/DDBJ whole genome shotgun (WGS) entry which is preliminary data.</text>
</comment>
<accession>A0A9P0QST1</accession>
<comment type="similarity">
    <text evidence="3">Belongs to the 4HPPD family.</text>
</comment>
<dbReference type="InterPro" id="IPR041735">
    <property type="entry name" value="4OHPhenylPyrv_dOase_C"/>
</dbReference>
<dbReference type="CDD" id="cd07250">
    <property type="entry name" value="HPPD_C_like"/>
    <property type="match status" value="1"/>
</dbReference>
<evidence type="ECO:0000256" key="5">
    <source>
        <dbReference type="ARBA" id="ARBA00022723"/>
    </source>
</evidence>
<dbReference type="Proteomes" id="UP000837801">
    <property type="component" value="Unassembled WGS sequence"/>
</dbReference>
<dbReference type="PANTHER" id="PTHR11959">
    <property type="entry name" value="4-HYDROXYPHENYLPYRUVATE DIOXYGENASE"/>
    <property type="match status" value="1"/>
</dbReference>
<dbReference type="SUPFAM" id="SSF54593">
    <property type="entry name" value="Glyoxalase/Bleomycin resistance protein/Dihydroxybiphenyl dioxygenase"/>
    <property type="match status" value="1"/>
</dbReference>
<dbReference type="InterPro" id="IPR037523">
    <property type="entry name" value="VOC_core"/>
</dbReference>
<evidence type="ECO:0000256" key="8">
    <source>
        <dbReference type="ARBA" id="ARBA00023004"/>
    </source>
</evidence>
<dbReference type="GO" id="GO:0046872">
    <property type="term" value="F:metal ion binding"/>
    <property type="evidence" value="ECO:0007669"/>
    <property type="project" value="UniProtKB-KW"/>
</dbReference>
<evidence type="ECO:0000256" key="1">
    <source>
        <dbReference type="ARBA" id="ARBA00001962"/>
    </source>
</evidence>
<dbReference type="PANTHER" id="PTHR11959:SF1">
    <property type="entry name" value="4-HYDROXYPHENYLPYRUVATE DIOXYGENASE"/>
    <property type="match status" value="1"/>
</dbReference>
<keyword evidence="9" id="KW-0585">Phenylalanine catabolism</keyword>
<dbReference type="OrthoDB" id="414569at2759"/>
<dbReference type="Gene3D" id="3.10.180.10">
    <property type="entry name" value="2,3-Dihydroxybiphenyl 1,2-Dioxygenase, domain 1"/>
    <property type="match status" value="1"/>
</dbReference>
<evidence type="ECO:0000259" key="10">
    <source>
        <dbReference type="PROSITE" id="PS51819"/>
    </source>
</evidence>
<sequence length="166" mass="19149">MASSNGNVKIPINEPGEGKKRGQIEEFYDFNEGPGIQHVAIRTKNILATVKSLYSRGIEFNTMTSSYYDDLKKRLERDGVLILEDLNELRKLNILVDYDPNSRNKKTNVCNYILQIFTKPFSDRPTLFFEVIQRRHHNGFGKGTFKGLFESIEAQQMKRGTLTDRI</sequence>
<dbReference type="GO" id="GO:0006572">
    <property type="term" value="P:L-tyrosine catabolic process"/>
    <property type="evidence" value="ECO:0007669"/>
    <property type="project" value="UniProtKB-KW"/>
</dbReference>
<evidence type="ECO:0000256" key="3">
    <source>
        <dbReference type="ARBA" id="ARBA00005877"/>
    </source>
</evidence>
<keyword evidence="6" id="KW-0677">Repeat</keyword>
<comment type="pathway">
    <text evidence="2">Amino-acid degradation; L-phenylalanine degradation; acetoacetate and fumarate from L-phenylalanine: step 3/6.</text>
</comment>
<reference evidence="11" key="1">
    <citation type="submission" date="2022-03" db="EMBL/GenBank/DDBJ databases">
        <authorList>
            <person name="Legras J.-L."/>
            <person name="Devillers H."/>
            <person name="Grondin C."/>
        </authorList>
    </citation>
    <scope>NUCLEOTIDE SEQUENCE</scope>
    <source>
        <strain evidence="11">CLIB 1423</strain>
    </source>
</reference>
<evidence type="ECO:0000256" key="2">
    <source>
        <dbReference type="ARBA" id="ARBA00005162"/>
    </source>
</evidence>
<feature type="domain" description="VOC" evidence="10">
    <location>
        <begin position="1"/>
        <end position="100"/>
    </location>
</feature>
<comment type="cofactor">
    <cofactor evidence="1">
        <name>Fe cation</name>
        <dbReference type="ChEBI" id="CHEBI:24875"/>
    </cofactor>
</comment>
<evidence type="ECO:0000256" key="4">
    <source>
        <dbReference type="ARBA" id="ARBA00013222"/>
    </source>
</evidence>
<keyword evidence="7" id="KW-0828">Tyrosine catabolism</keyword>
<gene>
    <name evidence="11" type="ORF">CLIB1423_15S03224</name>
</gene>
<keyword evidence="8" id="KW-0408">Iron</keyword>
<evidence type="ECO:0000256" key="7">
    <source>
        <dbReference type="ARBA" id="ARBA00022878"/>
    </source>
</evidence>
<dbReference type="EMBL" id="CAKXYY010000015">
    <property type="protein sequence ID" value="CAH2354308.1"/>
    <property type="molecule type" value="Genomic_DNA"/>
</dbReference>
<evidence type="ECO:0000256" key="6">
    <source>
        <dbReference type="ARBA" id="ARBA00022737"/>
    </source>
</evidence>
<name>A0A9P0QST1_9ASCO</name>
<keyword evidence="5" id="KW-0479">Metal-binding</keyword>